<comment type="pathway">
    <text evidence="2 10">Cofactor biosynthesis; NAD(+) biosynthesis; deamido-NAD(+) from nicotinate D-ribonucleotide: step 1/1.</text>
</comment>
<keyword evidence="4 10" id="KW-0808">Transferase</keyword>
<organism evidence="12 13">
    <name type="scientific">Candidatus Faecenecus gallistercoris</name>
    <dbReference type="NCBI Taxonomy" id="2840793"/>
    <lineage>
        <taxon>Bacteria</taxon>
        <taxon>Bacillati</taxon>
        <taxon>Bacillota</taxon>
        <taxon>Bacillota incertae sedis</taxon>
        <taxon>Candidatus Faecenecus</taxon>
    </lineage>
</organism>
<reference evidence="12" key="2">
    <citation type="journal article" date="2021" name="PeerJ">
        <title>Extensive microbial diversity within the chicken gut microbiome revealed by metagenomics and culture.</title>
        <authorList>
            <person name="Gilroy R."/>
            <person name="Ravi A."/>
            <person name="Getino M."/>
            <person name="Pursley I."/>
            <person name="Horton D.L."/>
            <person name="Alikhan N.F."/>
            <person name="Baker D."/>
            <person name="Gharbi K."/>
            <person name="Hall N."/>
            <person name="Watson M."/>
            <person name="Adriaenssens E.M."/>
            <person name="Foster-Nyarko E."/>
            <person name="Jarju S."/>
            <person name="Secka A."/>
            <person name="Antonio M."/>
            <person name="Oren A."/>
            <person name="Chaudhuri R.R."/>
            <person name="La Ragione R."/>
            <person name="Hildebrand F."/>
            <person name="Pallen M.J."/>
        </authorList>
    </citation>
    <scope>NUCLEOTIDE SEQUENCE</scope>
    <source>
        <strain evidence="12">CHK165-10780</strain>
    </source>
</reference>
<evidence type="ECO:0000256" key="4">
    <source>
        <dbReference type="ARBA" id="ARBA00022679"/>
    </source>
</evidence>
<dbReference type="AlphaFoldDB" id="A0A9D0Z0G8"/>
<keyword evidence="7 10" id="KW-0067">ATP-binding</keyword>
<dbReference type="NCBIfam" id="TIGR00482">
    <property type="entry name" value="nicotinate (nicotinamide) nucleotide adenylyltransferase"/>
    <property type="match status" value="1"/>
</dbReference>
<evidence type="ECO:0000259" key="11">
    <source>
        <dbReference type="Pfam" id="PF01467"/>
    </source>
</evidence>
<dbReference type="CDD" id="cd02165">
    <property type="entry name" value="NMNAT"/>
    <property type="match status" value="1"/>
</dbReference>
<keyword evidence="6 10" id="KW-0547">Nucleotide-binding</keyword>
<comment type="similarity">
    <text evidence="10">Belongs to the NadD family.</text>
</comment>
<dbReference type="SUPFAM" id="SSF52374">
    <property type="entry name" value="Nucleotidylyl transferase"/>
    <property type="match status" value="1"/>
</dbReference>
<dbReference type="GO" id="GO:0005524">
    <property type="term" value="F:ATP binding"/>
    <property type="evidence" value="ECO:0007669"/>
    <property type="project" value="UniProtKB-KW"/>
</dbReference>
<comment type="caution">
    <text evidence="12">The sequence shown here is derived from an EMBL/GenBank/DDBJ whole genome shotgun (WGS) entry which is preliminary data.</text>
</comment>
<dbReference type="EMBL" id="DVFU01000108">
    <property type="protein sequence ID" value="HIQ65199.1"/>
    <property type="molecule type" value="Genomic_DNA"/>
</dbReference>
<dbReference type="InterPro" id="IPR014729">
    <property type="entry name" value="Rossmann-like_a/b/a_fold"/>
</dbReference>
<comment type="function">
    <text evidence="1 10">Catalyzes the reversible adenylation of nicotinate mononucleotide (NaMN) to nicotinic acid adenine dinucleotide (NaAD).</text>
</comment>
<dbReference type="GO" id="GO:0009435">
    <property type="term" value="P:NAD+ biosynthetic process"/>
    <property type="evidence" value="ECO:0007669"/>
    <property type="project" value="UniProtKB-UniRule"/>
</dbReference>
<dbReference type="Proteomes" id="UP000886725">
    <property type="component" value="Unassembled WGS sequence"/>
</dbReference>
<dbReference type="HAMAP" id="MF_00244">
    <property type="entry name" value="NaMN_adenylyltr"/>
    <property type="match status" value="1"/>
</dbReference>
<dbReference type="InterPro" id="IPR004821">
    <property type="entry name" value="Cyt_trans-like"/>
</dbReference>
<evidence type="ECO:0000256" key="9">
    <source>
        <dbReference type="ARBA" id="ARBA00048721"/>
    </source>
</evidence>
<evidence type="ECO:0000256" key="5">
    <source>
        <dbReference type="ARBA" id="ARBA00022695"/>
    </source>
</evidence>
<comment type="catalytic activity">
    <reaction evidence="9 10">
        <text>nicotinate beta-D-ribonucleotide + ATP + H(+) = deamido-NAD(+) + diphosphate</text>
        <dbReference type="Rhea" id="RHEA:22860"/>
        <dbReference type="ChEBI" id="CHEBI:15378"/>
        <dbReference type="ChEBI" id="CHEBI:30616"/>
        <dbReference type="ChEBI" id="CHEBI:33019"/>
        <dbReference type="ChEBI" id="CHEBI:57502"/>
        <dbReference type="ChEBI" id="CHEBI:58437"/>
        <dbReference type="EC" id="2.7.7.18"/>
    </reaction>
</comment>
<keyword evidence="8 10" id="KW-0520">NAD</keyword>
<evidence type="ECO:0000313" key="12">
    <source>
        <dbReference type="EMBL" id="HIQ65199.1"/>
    </source>
</evidence>
<name>A0A9D0Z0G8_9FIRM</name>
<gene>
    <name evidence="10 12" type="primary">nadD</name>
    <name evidence="12" type="ORF">IAC85_05620</name>
</gene>
<dbReference type="Gene3D" id="3.40.50.620">
    <property type="entry name" value="HUPs"/>
    <property type="match status" value="1"/>
</dbReference>
<evidence type="ECO:0000256" key="3">
    <source>
        <dbReference type="ARBA" id="ARBA00022642"/>
    </source>
</evidence>
<feature type="domain" description="Cytidyltransferase-like" evidence="11">
    <location>
        <begin position="5"/>
        <end position="163"/>
    </location>
</feature>
<reference evidence="12" key="1">
    <citation type="submission" date="2020-10" db="EMBL/GenBank/DDBJ databases">
        <authorList>
            <person name="Gilroy R."/>
        </authorList>
    </citation>
    <scope>NUCLEOTIDE SEQUENCE</scope>
    <source>
        <strain evidence="12">CHK165-10780</strain>
    </source>
</reference>
<evidence type="ECO:0000313" key="13">
    <source>
        <dbReference type="Proteomes" id="UP000886725"/>
    </source>
</evidence>
<evidence type="ECO:0000256" key="2">
    <source>
        <dbReference type="ARBA" id="ARBA00005019"/>
    </source>
</evidence>
<keyword evidence="5 10" id="KW-0548">Nucleotidyltransferase</keyword>
<accession>A0A9D0Z0G8</accession>
<protein>
    <recommendedName>
        <fullName evidence="10">Probable nicotinate-nucleotide adenylyltransferase</fullName>
        <ecNumber evidence="10">2.7.7.18</ecNumber>
    </recommendedName>
    <alternativeName>
        <fullName evidence="10">Deamido-NAD(+) diphosphorylase</fullName>
    </alternativeName>
    <alternativeName>
        <fullName evidence="10">Deamido-NAD(+) pyrophosphorylase</fullName>
    </alternativeName>
    <alternativeName>
        <fullName evidence="10">Nicotinate mononucleotide adenylyltransferase</fullName>
        <shortName evidence="10">NaMN adenylyltransferase</shortName>
    </alternativeName>
</protein>
<sequence length="193" mass="23138">MKIGIFGGSFNPPHKMHLHIAKSLLSRNYVDKVIFVPVSNFYSKKGLVSNQHRYEMLKRLVKDYPNMEVSDYEFQNKLIYTYETLRHFKECYSADEIYFICGMDNLEEFHEWRHYEEILSTYQVIVITRNKEVEIPTYLKPYQKNIILAETHERNISSTSIRNTLLEGKVDENLTDEVYEYIKNNKLYEKENL</sequence>
<dbReference type="EC" id="2.7.7.18" evidence="10"/>
<evidence type="ECO:0000256" key="10">
    <source>
        <dbReference type="HAMAP-Rule" id="MF_00244"/>
    </source>
</evidence>
<dbReference type="Pfam" id="PF01467">
    <property type="entry name" value="CTP_transf_like"/>
    <property type="match status" value="1"/>
</dbReference>
<evidence type="ECO:0000256" key="6">
    <source>
        <dbReference type="ARBA" id="ARBA00022741"/>
    </source>
</evidence>
<dbReference type="InterPro" id="IPR005248">
    <property type="entry name" value="NadD/NMNAT"/>
</dbReference>
<dbReference type="GO" id="GO:0004515">
    <property type="term" value="F:nicotinate-nucleotide adenylyltransferase activity"/>
    <property type="evidence" value="ECO:0007669"/>
    <property type="project" value="UniProtKB-UniRule"/>
</dbReference>
<dbReference type="PANTHER" id="PTHR39321">
    <property type="entry name" value="NICOTINATE-NUCLEOTIDE ADENYLYLTRANSFERASE-RELATED"/>
    <property type="match status" value="1"/>
</dbReference>
<evidence type="ECO:0000256" key="1">
    <source>
        <dbReference type="ARBA" id="ARBA00002324"/>
    </source>
</evidence>
<proteinExistence type="inferred from homology"/>
<evidence type="ECO:0000256" key="8">
    <source>
        <dbReference type="ARBA" id="ARBA00023027"/>
    </source>
</evidence>
<dbReference type="PANTHER" id="PTHR39321:SF3">
    <property type="entry name" value="PHOSPHOPANTETHEINE ADENYLYLTRANSFERASE"/>
    <property type="match status" value="1"/>
</dbReference>
<keyword evidence="3 10" id="KW-0662">Pyridine nucleotide biosynthesis</keyword>
<evidence type="ECO:0000256" key="7">
    <source>
        <dbReference type="ARBA" id="ARBA00022840"/>
    </source>
</evidence>